<dbReference type="PANTHER" id="PTHR36767:SF1">
    <property type="entry name" value="OS05G0126200 PROTEIN"/>
    <property type="match status" value="1"/>
</dbReference>
<comment type="caution">
    <text evidence="2">The sequence shown here is derived from an EMBL/GenBank/DDBJ whole genome shotgun (WGS) entry which is preliminary data.</text>
</comment>
<protein>
    <submittedName>
        <fullName evidence="2">Uncharacterized protein</fullName>
    </submittedName>
</protein>
<gene>
    <name evidence="2" type="ORF">DH2020_040559</name>
</gene>
<feature type="region of interest" description="Disordered" evidence="1">
    <location>
        <begin position="104"/>
        <end position="152"/>
    </location>
</feature>
<proteinExistence type="predicted"/>
<feature type="region of interest" description="Disordered" evidence="1">
    <location>
        <begin position="39"/>
        <end position="81"/>
    </location>
</feature>
<evidence type="ECO:0000313" key="2">
    <source>
        <dbReference type="EMBL" id="KAK6125693.1"/>
    </source>
</evidence>
<keyword evidence="3" id="KW-1185">Reference proteome</keyword>
<organism evidence="2 3">
    <name type="scientific">Rehmannia glutinosa</name>
    <name type="common">Chinese foxglove</name>
    <dbReference type="NCBI Taxonomy" id="99300"/>
    <lineage>
        <taxon>Eukaryota</taxon>
        <taxon>Viridiplantae</taxon>
        <taxon>Streptophyta</taxon>
        <taxon>Embryophyta</taxon>
        <taxon>Tracheophyta</taxon>
        <taxon>Spermatophyta</taxon>
        <taxon>Magnoliopsida</taxon>
        <taxon>eudicotyledons</taxon>
        <taxon>Gunneridae</taxon>
        <taxon>Pentapetalae</taxon>
        <taxon>asterids</taxon>
        <taxon>lamiids</taxon>
        <taxon>Lamiales</taxon>
        <taxon>Orobanchaceae</taxon>
        <taxon>Rehmannieae</taxon>
        <taxon>Rehmannia</taxon>
    </lineage>
</organism>
<name>A0ABR0USK6_REHGL</name>
<evidence type="ECO:0000313" key="3">
    <source>
        <dbReference type="Proteomes" id="UP001318860"/>
    </source>
</evidence>
<feature type="compositionally biased region" description="Basic and acidic residues" evidence="1">
    <location>
        <begin position="44"/>
        <end position="62"/>
    </location>
</feature>
<sequence>MLWNGGFKLIMKDEDLLWLFNKSIKNRLMDIYVELMPEEEDGDNGDREEGDGGEKFDGEGKRSQSVHCHGFRSPKIHNPTRIQNPLTRLSFLFSSKNPLHHLSAGASSPFCPPPSRPTVDSSLQRLPQPYGHQVPQTETRRQASPQKSQLETSRSVCVGKMCAWGTYTPNQPNEGSVKRRNEKKRIKQQRAFIMAEKRKRKAQFQEAKRKKIMKRVDRKMAAVARERAWQERLVELKRIEEEKKKAAMA</sequence>
<reference evidence="2 3" key="1">
    <citation type="journal article" date="2021" name="Comput. Struct. Biotechnol. J.">
        <title>De novo genome assembly of the potent medicinal plant Rehmannia glutinosa using nanopore technology.</title>
        <authorList>
            <person name="Ma L."/>
            <person name="Dong C."/>
            <person name="Song C."/>
            <person name="Wang X."/>
            <person name="Zheng X."/>
            <person name="Niu Y."/>
            <person name="Chen S."/>
            <person name="Feng W."/>
        </authorList>
    </citation>
    <scope>NUCLEOTIDE SEQUENCE [LARGE SCALE GENOMIC DNA]</scope>
    <source>
        <strain evidence="2">DH-2019</strain>
    </source>
</reference>
<dbReference type="CDD" id="cd23700">
    <property type="entry name" value="At3g51010"/>
    <property type="match status" value="1"/>
</dbReference>
<dbReference type="PANTHER" id="PTHR36767">
    <property type="entry name" value="OS05G0126200 PROTEIN"/>
    <property type="match status" value="1"/>
</dbReference>
<feature type="compositionally biased region" description="Polar residues" evidence="1">
    <location>
        <begin position="134"/>
        <end position="152"/>
    </location>
</feature>
<dbReference type="Proteomes" id="UP001318860">
    <property type="component" value="Unassembled WGS sequence"/>
</dbReference>
<accession>A0ABR0USK6</accession>
<evidence type="ECO:0000256" key="1">
    <source>
        <dbReference type="SAM" id="MobiDB-lite"/>
    </source>
</evidence>
<dbReference type="EMBL" id="JABTTQ020002152">
    <property type="protein sequence ID" value="KAK6125693.1"/>
    <property type="molecule type" value="Genomic_DNA"/>
</dbReference>